<name>A0ABN4HVQ9_9BURK</name>
<evidence type="ECO:0000313" key="2">
    <source>
        <dbReference type="Proteomes" id="UP000063429"/>
    </source>
</evidence>
<dbReference type="Proteomes" id="UP000063429">
    <property type="component" value="Chromosome"/>
</dbReference>
<evidence type="ECO:0008006" key="3">
    <source>
        <dbReference type="Google" id="ProtNLM"/>
    </source>
</evidence>
<reference evidence="2" key="1">
    <citation type="journal article" date="2015" name="Genome Announc.">
        <title>Complete Genome Sequence of Herbaspirillum hiltneri N3 (DSM 17495), Isolated from Surface-Sterilized Wheat Roots.</title>
        <authorList>
            <person name="Guizelini D."/>
            <person name="Saizaki P.M."/>
            <person name="Coimbra N.A."/>
            <person name="Weiss V.A."/>
            <person name="Faoro H."/>
            <person name="Sfeir M.Z."/>
            <person name="Baura V.A."/>
            <person name="Monteiro R.A."/>
            <person name="Chubatsu L.S."/>
            <person name="Souza E.M."/>
            <person name="Cruz L.M."/>
            <person name="Pedrosa F.O."/>
            <person name="Raittz R.T."/>
            <person name="Marchaukoski J.N."/>
            <person name="Steffens M.B."/>
        </authorList>
    </citation>
    <scope>NUCLEOTIDE SEQUENCE [LARGE SCALE GENOMIC DNA]</scope>
    <source>
        <strain evidence="2">N3</strain>
    </source>
</reference>
<proteinExistence type="predicted"/>
<organism evidence="1 2">
    <name type="scientific">Herbaspirillum hiltneri N3</name>
    <dbReference type="NCBI Taxonomy" id="1262470"/>
    <lineage>
        <taxon>Bacteria</taxon>
        <taxon>Pseudomonadati</taxon>
        <taxon>Pseudomonadota</taxon>
        <taxon>Betaproteobacteria</taxon>
        <taxon>Burkholderiales</taxon>
        <taxon>Oxalobacteraceae</taxon>
        <taxon>Herbaspirillum</taxon>
    </lineage>
</organism>
<dbReference type="EMBL" id="CP011409">
    <property type="protein sequence ID" value="AKZ63075.1"/>
    <property type="molecule type" value="Genomic_DNA"/>
</dbReference>
<evidence type="ECO:0000313" key="1">
    <source>
        <dbReference type="EMBL" id="AKZ63075.1"/>
    </source>
</evidence>
<gene>
    <name evidence="1" type="ORF">F506_10690</name>
</gene>
<protein>
    <recommendedName>
        <fullName evidence="3">N-acetyltransferase domain-containing protein</fullName>
    </recommendedName>
</protein>
<keyword evidence="2" id="KW-1185">Reference proteome</keyword>
<sequence>MTGMQFDVEMRADGMRIYARAGHEIVGALDVENGDARENGRMNIVVIYVAPRWRCNGIEEALRERLALHAVNAPCSRVPVKDV</sequence>
<accession>A0ABN4HVQ9</accession>
<dbReference type="SUPFAM" id="SSF55729">
    <property type="entry name" value="Acyl-CoA N-acyltransferases (Nat)"/>
    <property type="match status" value="1"/>
</dbReference>
<dbReference type="InterPro" id="IPR016181">
    <property type="entry name" value="Acyl_CoA_acyltransferase"/>
</dbReference>